<organism evidence="1 2">
    <name type="scientific">Belnapia arida</name>
    <dbReference type="NCBI Taxonomy" id="2804533"/>
    <lineage>
        <taxon>Bacteria</taxon>
        <taxon>Pseudomonadati</taxon>
        <taxon>Pseudomonadota</taxon>
        <taxon>Alphaproteobacteria</taxon>
        <taxon>Acetobacterales</taxon>
        <taxon>Roseomonadaceae</taxon>
        <taxon>Belnapia</taxon>
    </lineage>
</organism>
<name>A0ABS1UBH1_9PROT</name>
<dbReference type="Gene3D" id="3.40.630.30">
    <property type="match status" value="1"/>
</dbReference>
<dbReference type="InterPro" id="IPR016181">
    <property type="entry name" value="Acyl_CoA_acyltransferase"/>
</dbReference>
<gene>
    <name evidence="1" type="ORF">JMJ56_28905</name>
</gene>
<keyword evidence="2" id="KW-1185">Reference proteome</keyword>
<evidence type="ECO:0000313" key="1">
    <source>
        <dbReference type="EMBL" id="MBL6082004.1"/>
    </source>
</evidence>
<proteinExistence type="predicted"/>
<evidence type="ECO:0000313" key="2">
    <source>
        <dbReference type="Proteomes" id="UP000660885"/>
    </source>
</evidence>
<dbReference type="Proteomes" id="UP000660885">
    <property type="component" value="Unassembled WGS sequence"/>
</dbReference>
<sequence>MVGLRATTPPLSLLCSKGELLCIASPRHAAAESASAEIDTLRDYADRLGVQLRVQDGLNGIELEWLCRRPCALPGTGSEVLSALCSYADRAGRPVRLIVLAGRERLLTFYNRFGFDVVRSAENDCDSTELARLPAGRGPSHGTPINYGGVILSE</sequence>
<accession>A0ABS1UBH1</accession>
<reference evidence="1 2" key="1">
    <citation type="submission" date="2021-01" db="EMBL/GenBank/DDBJ databases">
        <title>Belnapia mucosa sp. nov. and Belnapia arida sp. nov., isolated from the Tabernas Desert (Almeria, Spain).</title>
        <authorList>
            <person name="Molina-Menor E."/>
            <person name="Vidal-Verdu A."/>
            <person name="Calonge A."/>
            <person name="Satari L."/>
            <person name="Pereto J."/>
            <person name="Porcar M."/>
        </authorList>
    </citation>
    <scope>NUCLEOTIDE SEQUENCE [LARGE SCALE GENOMIC DNA]</scope>
    <source>
        <strain evidence="1 2">T18</strain>
    </source>
</reference>
<dbReference type="RefSeq" id="WP_202835217.1">
    <property type="nucleotide sequence ID" value="NZ_JAETWB010000044.1"/>
</dbReference>
<dbReference type="EMBL" id="JAETWB010000044">
    <property type="protein sequence ID" value="MBL6082004.1"/>
    <property type="molecule type" value="Genomic_DNA"/>
</dbReference>
<comment type="caution">
    <text evidence="1">The sequence shown here is derived from an EMBL/GenBank/DDBJ whole genome shotgun (WGS) entry which is preliminary data.</text>
</comment>
<protein>
    <recommendedName>
        <fullName evidence="3">N-acetyltransferase domain-containing protein</fullName>
    </recommendedName>
</protein>
<evidence type="ECO:0008006" key="3">
    <source>
        <dbReference type="Google" id="ProtNLM"/>
    </source>
</evidence>
<dbReference type="SUPFAM" id="SSF55729">
    <property type="entry name" value="Acyl-CoA N-acyltransferases (Nat)"/>
    <property type="match status" value="1"/>
</dbReference>